<dbReference type="Pfam" id="PF13419">
    <property type="entry name" value="HAD_2"/>
    <property type="match status" value="1"/>
</dbReference>
<evidence type="ECO:0000313" key="1">
    <source>
        <dbReference type="EMBL" id="GAA4286390.1"/>
    </source>
</evidence>
<accession>A0ABP8ER58</accession>
<dbReference type="EMBL" id="BAABBA010000003">
    <property type="protein sequence ID" value="GAA4286390.1"/>
    <property type="molecule type" value="Genomic_DNA"/>
</dbReference>
<proteinExistence type="predicted"/>
<gene>
    <name evidence="1" type="ORF">GCM10022262_07490</name>
</gene>
<dbReference type="Gene3D" id="3.40.50.1000">
    <property type="entry name" value="HAD superfamily/HAD-like"/>
    <property type="match status" value="1"/>
</dbReference>
<dbReference type="InterPro" id="IPR023198">
    <property type="entry name" value="PGP-like_dom2"/>
</dbReference>
<dbReference type="GO" id="GO:0016787">
    <property type="term" value="F:hydrolase activity"/>
    <property type="evidence" value="ECO:0007669"/>
    <property type="project" value="UniProtKB-KW"/>
</dbReference>
<keyword evidence="2" id="KW-1185">Reference proteome</keyword>
<comment type="caution">
    <text evidence="1">The sequence shown here is derived from an EMBL/GenBank/DDBJ whole genome shotgun (WGS) entry which is preliminary data.</text>
</comment>
<organism evidence="1 2">
    <name type="scientific">Georgenia daeguensis</name>
    <dbReference type="NCBI Taxonomy" id="908355"/>
    <lineage>
        <taxon>Bacteria</taxon>
        <taxon>Bacillati</taxon>
        <taxon>Actinomycetota</taxon>
        <taxon>Actinomycetes</taxon>
        <taxon>Micrococcales</taxon>
        <taxon>Bogoriellaceae</taxon>
        <taxon>Georgenia</taxon>
    </lineage>
</organism>
<dbReference type="RefSeq" id="WP_345037853.1">
    <property type="nucleotide sequence ID" value="NZ_BAABBA010000003.1"/>
</dbReference>
<keyword evidence="1" id="KW-0378">Hydrolase</keyword>
<dbReference type="Proteomes" id="UP001499841">
    <property type="component" value="Unassembled WGS sequence"/>
</dbReference>
<reference evidence="2" key="1">
    <citation type="journal article" date="2019" name="Int. J. Syst. Evol. Microbiol.">
        <title>The Global Catalogue of Microorganisms (GCM) 10K type strain sequencing project: providing services to taxonomists for standard genome sequencing and annotation.</title>
        <authorList>
            <consortium name="The Broad Institute Genomics Platform"/>
            <consortium name="The Broad Institute Genome Sequencing Center for Infectious Disease"/>
            <person name="Wu L."/>
            <person name="Ma J."/>
        </authorList>
    </citation>
    <scope>NUCLEOTIDE SEQUENCE [LARGE SCALE GENOMIC DNA]</scope>
    <source>
        <strain evidence="2">JCM 17459</strain>
    </source>
</reference>
<dbReference type="Gene3D" id="1.10.150.240">
    <property type="entry name" value="Putative phosphatase, domain 2"/>
    <property type="match status" value="1"/>
</dbReference>
<protein>
    <submittedName>
        <fullName evidence="1">HAD-IA family hydrolase</fullName>
    </submittedName>
</protein>
<dbReference type="PANTHER" id="PTHR43434:SF20">
    <property type="entry name" value="5'-NUCLEOTIDASE"/>
    <property type="match status" value="1"/>
</dbReference>
<dbReference type="InterPro" id="IPR050155">
    <property type="entry name" value="HAD-like_hydrolase_sf"/>
</dbReference>
<name>A0ABP8ER58_9MICO</name>
<evidence type="ECO:0000313" key="2">
    <source>
        <dbReference type="Proteomes" id="UP001499841"/>
    </source>
</evidence>
<dbReference type="InterPro" id="IPR036412">
    <property type="entry name" value="HAD-like_sf"/>
</dbReference>
<dbReference type="SUPFAM" id="SSF56784">
    <property type="entry name" value="HAD-like"/>
    <property type="match status" value="1"/>
</dbReference>
<dbReference type="PANTHER" id="PTHR43434">
    <property type="entry name" value="PHOSPHOGLYCOLATE PHOSPHATASE"/>
    <property type="match status" value="1"/>
</dbReference>
<sequence length="232" mass="24135">MTSLHSAAPTTEAPATLHATAVLLDLDGTITDSAPAITSAIAETLAAFGYPPETPEQLLRHVGPPIRDGLLEFGGVRAEDLEAMVAHYRALYSERMLDVELFDGVPELIRSLRAAGVPLAVATSKMRHMAVPILEHAGLADEFTVICGATPDESRSTKAQIVEDALAGLAAAGADVSRAVMVGDRHHDVDGATEHGIPVILVDWGYAQPGEDAGAHAVVRDADELAAVLGAA</sequence>
<dbReference type="InterPro" id="IPR023214">
    <property type="entry name" value="HAD_sf"/>
</dbReference>
<dbReference type="InterPro" id="IPR041492">
    <property type="entry name" value="HAD_2"/>
</dbReference>